<sequence>MSSSSTPTSENNHPQRSPLSNRRSSHSSIQSSPQHSSNENENENENDNSIGIERNTSIRSDSGSDHEVVRHKRVKRHIAESSQDSSRGRSSSSSRSITPTAQSPKNKDTNSKSFSENQLIKESPWEITEADTLKNNSDNEDIDDLFGGAVSDEDEHNEYSRRESIEATTPVSDDEKYTRPRSFNTGNYELTYAKPPESCDGKYYIAKLPNFFTYCNQAYAPESYTEEDDYKHETTIRLGAENTIRWRYKRNEMGGETEVKESNTKMIKWSDGSMSLLIGEEMFLINSHDISKQHTFLGIPNIHSNSIENHARLTHQITFRPDASSRTHKRLSAAIQARNVKQVKTKFVDINDPKLIELQLQGEREKKPRNEKRATTTSKSRSRKRSFDDYSDPDELAYTSYRRNDSYEDDTGFVVADENDSDDEYGRPEKKHKGKERAVESRRKRDLSSDDDVPRTRKRHLKMDRAKNLNEYEDNDQEDNDQEDNDQEDNDQEDQEDNDQEEHEEHEEEDGDMSPVTKQANEDIEGVNADVDMNDSLLLDNDEEEEDIPVVNKKPRRNRNIFDDE</sequence>
<proteinExistence type="predicted"/>
<gene>
    <name evidence="2" type="ORF">RhiirA4_443229</name>
</gene>
<dbReference type="VEuPathDB" id="FungiDB:FUN_017825"/>
<dbReference type="InterPro" id="IPR007149">
    <property type="entry name" value="Leo1"/>
</dbReference>
<dbReference type="PANTHER" id="PTHR23146:SF0">
    <property type="entry name" value="RNA POLYMERASE-ASSOCIATED PROTEIN LEO1"/>
    <property type="match status" value="1"/>
</dbReference>
<dbReference type="OrthoDB" id="20844at2759"/>
<protein>
    <submittedName>
        <fullName evidence="2">Leo1-domain-containing protein</fullName>
    </submittedName>
</protein>
<dbReference type="GO" id="GO:1990269">
    <property type="term" value="F:RNA polymerase II C-terminal domain phosphoserine binding"/>
    <property type="evidence" value="ECO:0007669"/>
    <property type="project" value="TreeGrafter"/>
</dbReference>
<dbReference type="Proteomes" id="UP000234323">
    <property type="component" value="Unassembled WGS sequence"/>
</dbReference>
<keyword evidence="3" id="KW-1185">Reference proteome</keyword>
<comment type="caution">
    <text evidence="2">The sequence shown here is derived from an EMBL/GenBank/DDBJ whole genome shotgun (WGS) entry which is preliminary data.</text>
</comment>
<dbReference type="GO" id="GO:0006368">
    <property type="term" value="P:transcription elongation by RNA polymerase II"/>
    <property type="evidence" value="ECO:0007669"/>
    <property type="project" value="InterPro"/>
</dbReference>
<dbReference type="VEuPathDB" id="FungiDB:FUN_017826"/>
<accession>A0A2I1GDB2</accession>
<feature type="compositionally biased region" description="Low complexity" evidence="1">
    <location>
        <begin position="17"/>
        <end position="39"/>
    </location>
</feature>
<name>A0A2I1GDB2_9GLOM</name>
<organism evidence="2 3">
    <name type="scientific">Rhizophagus irregularis</name>
    <dbReference type="NCBI Taxonomy" id="588596"/>
    <lineage>
        <taxon>Eukaryota</taxon>
        <taxon>Fungi</taxon>
        <taxon>Fungi incertae sedis</taxon>
        <taxon>Mucoromycota</taxon>
        <taxon>Glomeromycotina</taxon>
        <taxon>Glomeromycetes</taxon>
        <taxon>Glomerales</taxon>
        <taxon>Glomeraceae</taxon>
        <taxon>Rhizophagus</taxon>
    </lineage>
</organism>
<dbReference type="VEuPathDB" id="FungiDB:RhiirFUN_019243"/>
<feature type="region of interest" description="Disordered" evidence="1">
    <location>
        <begin position="359"/>
        <end position="565"/>
    </location>
</feature>
<dbReference type="EMBL" id="LLXI01000334">
    <property type="protein sequence ID" value="PKY44601.1"/>
    <property type="molecule type" value="Genomic_DNA"/>
</dbReference>
<evidence type="ECO:0000256" key="1">
    <source>
        <dbReference type="SAM" id="MobiDB-lite"/>
    </source>
</evidence>
<feature type="compositionally biased region" description="Polar residues" evidence="1">
    <location>
        <begin position="111"/>
        <end position="120"/>
    </location>
</feature>
<feature type="compositionally biased region" description="Acidic residues" evidence="1">
    <location>
        <begin position="407"/>
        <end position="423"/>
    </location>
</feature>
<evidence type="ECO:0000313" key="3">
    <source>
        <dbReference type="Proteomes" id="UP000234323"/>
    </source>
</evidence>
<feature type="compositionally biased region" description="Acidic residues" evidence="1">
    <location>
        <begin position="471"/>
        <end position="512"/>
    </location>
</feature>
<evidence type="ECO:0000313" key="2">
    <source>
        <dbReference type="EMBL" id="PKY44601.1"/>
    </source>
</evidence>
<dbReference type="GO" id="GO:0016593">
    <property type="term" value="C:Cdc73/Paf1 complex"/>
    <property type="evidence" value="ECO:0007669"/>
    <property type="project" value="InterPro"/>
</dbReference>
<dbReference type="Pfam" id="PF04004">
    <property type="entry name" value="Leo1"/>
    <property type="match status" value="1"/>
</dbReference>
<reference evidence="2 3" key="1">
    <citation type="submission" date="2015-10" db="EMBL/GenBank/DDBJ databases">
        <title>Genome analyses suggest a sexual origin of heterokaryosis in a supposedly ancient asexual fungus.</title>
        <authorList>
            <person name="Ropars J."/>
            <person name="Sedzielewska K."/>
            <person name="Noel J."/>
            <person name="Charron P."/>
            <person name="Farinelli L."/>
            <person name="Marton T."/>
            <person name="Kruger M."/>
            <person name="Pelin A."/>
            <person name="Brachmann A."/>
            <person name="Corradi N."/>
        </authorList>
    </citation>
    <scope>NUCLEOTIDE SEQUENCE [LARGE SCALE GENOMIC DNA]</scope>
    <source>
        <strain evidence="2 3">A4</strain>
    </source>
</reference>
<dbReference type="AlphaFoldDB" id="A0A2I1GDB2"/>
<dbReference type="GO" id="GO:0032968">
    <property type="term" value="P:positive regulation of transcription elongation by RNA polymerase II"/>
    <property type="evidence" value="ECO:0007669"/>
    <property type="project" value="TreeGrafter"/>
</dbReference>
<feature type="compositionally biased region" description="Basic and acidic residues" evidence="1">
    <location>
        <begin position="362"/>
        <end position="374"/>
    </location>
</feature>
<feature type="compositionally biased region" description="Polar residues" evidence="1">
    <location>
        <begin position="1"/>
        <end position="15"/>
    </location>
</feature>
<dbReference type="PANTHER" id="PTHR23146">
    <property type="entry name" value="LEO1 PROTEIN"/>
    <property type="match status" value="1"/>
</dbReference>
<dbReference type="VEuPathDB" id="FungiDB:RhiirA1_455371"/>
<dbReference type="VEuPathDB" id="FungiDB:RhiirA1_414939"/>
<feature type="compositionally biased region" description="Low complexity" evidence="1">
    <location>
        <begin position="81"/>
        <end position="96"/>
    </location>
</feature>
<feature type="compositionally biased region" description="Basic and acidic residues" evidence="1">
    <location>
        <begin position="436"/>
        <end position="455"/>
    </location>
</feature>
<feature type="region of interest" description="Disordered" evidence="1">
    <location>
        <begin position="1"/>
        <end position="186"/>
    </location>
</feature>